<gene>
    <name evidence="3" type="ORF">DFQ07_2533</name>
</gene>
<dbReference type="GO" id="GO:0000160">
    <property type="term" value="P:phosphorelay signal transduction system"/>
    <property type="evidence" value="ECO:0007669"/>
    <property type="project" value="InterPro"/>
</dbReference>
<comment type="caution">
    <text evidence="3">The sequence shown here is derived from an EMBL/GenBank/DDBJ whole genome shotgun (WGS) entry which is preliminary data.</text>
</comment>
<proteinExistence type="predicted"/>
<dbReference type="InterPro" id="IPR052893">
    <property type="entry name" value="TCS_response_regulator"/>
</dbReference>
<dbReference type="Proteomes" id="UP000295390">
    <property type="component" value="Unassembled WGS sequence"/>
</dbReference>
<protein>
    <submittedName>
        <fullName evidence="3">CheY-like chemotaxis protein</fullName>
    </submittedName>
</protein>
<dbReference type="Gene3D" id="3.40.50.2300">
    <property type="match status" value="1"/>
</dbReference>
<keyword evidence="1" id="KW-0597">Phosphoprotein</keyword>
<sequence>MKEVPFSSQYQIKLIIMKKLHTILLIDDDPATNFLHKLLIEKENCTENIVCMQSAEDALAYLRLKIEGEYPHPEIIFLDINMPRMNGWDFLEEYEKFDKEQQAKKIIIMLTTSLDPHDREKAESINQINEFQSKPLTSEKLRSILKSNFPNMFNHV</sequence>
<evidence type="ECO:0000256" key="1">
    <source>
        <dbReference type="PROSITE-ProRule" id="PRU00169"/>
    </source>
</evidence>
<keyword evidence="4" id="KW-1185">Reference proteome</keyword>
<dbReference type="InterPro" id="IPR011006">
    <property type="entry name" value="CheY-like_superfamily"/>
</dbReference>
<dbReference type="AlphaFoldDB" id="A0A4R6TC72"/>
<feature type="modified residue" description="4-aspartylphosphate" evidence="1">
    <location>
        <position position="79"/>
    </location>
</feature>
<feature type="domain" description="Response regulatory" evidence="2">
    <location>
        <begin position="22"/>
        <end position="149"/>
    </location>
</feature>
<accession>A0A4R6TC72</accession>
<dbReference type="PROSITE" id="PS50110">
    <property type="entry name" value="RESPONSE_REGULATORY"/>
    <property type="match status" value="1"/>
</dbReference>
<dbReference type="PANTHER" id="PTHR44520:SF2">
    <property type="entry name" value="RESPONSE REGULATOR RCP1"/>
    <property type="match status" value="1"/>
</dbReference>
<evidence type="ECO:0000259" key="2">
    <source>
        <dbReference type="PROSITE" id="PS50110"/>
    </source>
</evidence>
<dbReference type="SUPFAM" id="SSF52172">
    <property type="entry name" value="CheY-like"/>
    <property type="match status" value="1"/>
</dbReference>
<evidence type="ECO:0000313" key="3">
    <source>
        <dbReference type="EMBL" id="TDQ23994.1"/>
    </source>
</evidence>
<name>A0A4R6TC72_9FLAO</name>
<dbReference type="PANTHER" id="PTHR44520">
    <property type="entry name" value="RESPONSE REGULATOR RCP1-RELATED"/>
    <property type="match status" value="1"/>
</dbReference>
<dbReference type="InterPro" id="IPR001789">
    <property type="entry name" value="Sig_transdc_resp-reg_receiver"/>
</dbReference>
<evidence type="ECO:0000313" key="4">
    <source>
        <dbReference type="Proteomes" id="UP000295390"/>
    </source>
</evidence>
<organism evidence="3 4">
    <name type="scientific">Tenacibaculum caenipelagi</name>
    <dbReference type="NCBI Taxonomy" id="1325435"/>
    <lineage>
        <taxon>Bacteria</taxon>
        <taxon>Pseudomonadati</taxon>
        <taxon>Bacteroidota</taxon>
        <taxon>Flavobacteriia</taxon>
        <taxon>Flavobacteriales</taxon>
        <taxon>Flavobacteriaceae</taxon>
        <taxon>Tenacibaculum</taxon>
    </lineage>
</organism>
<dbReference type="SMART" id="SM00448">
    <property type="entry name" value="REC"/>
    <property type="match status" value="1"/>
</dbReference>
<dbReference type="EMBL" id="SNYH01000005">
    <property type="protein sequence ID" value="TDQ23994.1"/>
    <property type="molecule type" value="Genomic_DNA"/>
</dbReference>
<dbReference type="Pfam" id="PF00072">
    <property type="entry name" value="Response_reg"/>
    <property type="match status" value="1"/>
</dbReference>
<reference evidence="3 4" key="1">
    <citation type="submission" date="2019-03" db="EMBL/GenBank/DDBJ databases">
        <title>Genomic Encyclopedia of Type Strains, Phase III (KMG-III): the genomes of soil and plant-associated and newly described type strains.</title>
        <authorList>
            <person name="Whitman W."/>
        </authorList>
    </citation>
    <scope>NUCLEOTIDE SEQUENCE [LARGE SCALE GENOMIC DNA]</scope>
    <source>
        <strain evidence="3 4">CECT 8283</strain>
    </source>
</reference>